<protein>
    <submittedName>
        <fullName evidence="1">Uncharacterized protein</fullName>
    </submittedName>
</protein>
<accession>A0A3B0PKS2</accession>
<feature type="non-terminal residue" evidence="1">
    <location>
        <position position="97"/>
    </location>
</feature>
<dbReference type="EMBL" id="LS991949">
    <property type="protein sequence ID" value="SYV90343.1"/>
    <property type="molecule type" value="Genomic_DNA"/>
</dbReference>
<evidence type="ECO:0000313" key="2">
    <source>
        <dbReference type="Proteomes" id="UP000259864"/>
    </source>
</evidence>
<dbReference type="Proteomes" id="UP000259864">
    <property type="component" value="Chromosome 1"/>
</dbReference>
<organism evidence="1 2">
    <name type="scientific">Metamycoplasma alkalescens</name>
    <dbReference type="NCBI Taxonomy" id="45363"/>
    <lineage>
        <taxon>Bacteria</taxon>
        <taxon>Bacillati</taxon>
        <taxon>Mycoplasmatota</taxon>
        <taxon>Mycoplasmoidales</taxon>
        <taxon>Metamycoplasmataceae</taxon>
        <taxon>Metamycoplasma</taxon>
    </lineage>
</organism>
<evidence type="ECO:0000313" key="1">
    <source>
        <dbReference type="EMBL" id="SYV90343.1"/>
    </source>
</evidence>
<proteinExistence type="predicted"/>
<dbReference type="AlphaFoldDB" id="A0A3B0PKS2"/>
<gene>
    <name evidence="1" type="ORF">NCTC10135_00867</name>
</gene>
<dbReference type="KEGG" id="mala:NCTC10135_00867"/>
<sequence length="97" mass="11088">MYLFASLLKANGTNILSNKNIFINDAPAKAIIMLFAQTPGRTGYPNPGISSIKVNPKIKKYKEYQIALIQVFVQINFDISFLFCITSYRCFARLLFW</sequence>
<name>A0A3B0PKS2_9BACT</name>
<reference evidence="2" key="1">
    <citation type="submission" date="2018-06" db="EMBL/GenBank/DDBJ databases">
        <authorList>
            <consortium name="Pathogen Informatics"/>
        </authorList>
    </citation>
    <scope>NUCLEOTIDE SEQUENCE [LARGE SCALE GENOMIC DNA]</scope>
    <source>
        <strain evidence="2">NCTC10135</strain>
    </source>
</reference>